<dbReference type="Proteomes" id="UP000887540">
    <property type="component" value="Unplaced"/>
</dbReference>
<dbReference type="AlphaFoldDB" id="A0A914CF15"/>
<accession>A0A914CF15</accession>
<evidence type="ECO:0000313" key="2">
    <source>
        <dbReference type="WBParaSite" id="ACRNAN_Path_996.g3826.t1"/>
    </source>
</evidence>
<dbReference type="WBParaSite" id="ACRNAN_Path_996.g3826.t1">
    <property type="protein sequence ID" value="ACRNAN_Path_996.g3826.t1"/>
    <property type="gene ID" value="ACRNAN_Path_996.g3826"/>
</dbReference>
<name>A0A914CF15_9BILA</name>
<evidence type="ECO:0000313" key="1">
    <source>
        <dbReference type="Proteomes" id="UP000887540"/>
    </source>
</evidence>
<organism evidence="1 2">
    <name type="scientific">Acrobeloides nanus</name>
    <dbReference type="NCBI Taxonomy" id="290746"/>
    <lineage>
        <taxon>Eukaryota</taxon>
        <taxon>Metazoa</taxon>
        <taxon>Ecdysozoa</taxon>
        <taxon>Nematoda</taxon>
        <taxon>Chromadorea</taxon>
        <taxon>Rhabditida</taxon>
        <taxon>Tylenchina</taxon>
        <taxon>Cephalobomorpha</taxon>
        <taxon>Cephaloboidea</taxon>
        <taxon>Cephalobidae</taxon>
        <taxon>Acrobeloides</taxon>
    </lineage>
</organism>
<sequence>MDRLVHEKNTPWIPNMFKPKYRCEKEGNGNLSVLVIGNSFAHAHYDGIERALFDQYAIIRFYGWDGKEA</sequence>
<reference evidence="2" key="1">
    <citation type="submission" date="2022-11" db="UniProtKB">
        <authorList>
            <consortium name="WormBaseParasite"/>
        </authorList>
    </citation>
    <scope>IDENTIFICATION</scope>
</reference>
<keyword evidence="1" id="KW-1185">Reference proteome</keyword>
<protein>
    <submittedName>
        <fullName evidence="2">Uncharacterized protein</fullName>
    </submittedName>
</protein>
<proteinExistence type="predicted"/>